<sequence>MMARSVPSTDTFVLKPSCPLEPATMDPSPLVAGLVVLLLEIGLASMTPVAASQTASRSAASEMANATQNSTSASGTSDLSENVVPHHIGVAFSASARYPGATGVSRTAKLLSAAATARPHKHVATRDVAQEGTRRHVAVYIKYAKS</sequence>
<dbReference type="AlphaFoldDB" id="A0A9W6TEP0"/>
<protein>
    <submittedName>
        <fullName evidence="2">Unnamed protein product</fullName>
    </submittedName>
</protein>
<keyword evidence="3" id="KW-1185">Reference proteome</keyword>
<feature type="compositionally biased region" description="Polar residues" evidence="1">
    <location>
        <begin position="64"/>
        <end position="80"/>
    </location>
</feature>
<dbReference type="EMBL" id="BSXW01000062">
    <property type="protein sequence ID" value="GMF11047.1"/>
    <property type="molecule type" value="Genomic_DNA"/>
</dbReference>
<comment type="caution">
    <text evidence="2">The sequence shown here is derived from an EMBL/GenBank/DDBJ whole genome shotgun (WGS) entry which is preliminary data.</text>
</comment>
<name>A0A9W6TEP0_9STRA</name>
<organism evidence="2 3">
    <name type="scientific">Phytophthora lilii</name>
    <dbReference type="NCBI Taxonomy" id="2077276"/>
    <lineage>
        <taxon>Eukaryota</taxon>
        <taxon>Sar</taxon>
        <taxon>Stramenopiles</taxon>
        <taxon>Oomycota</taxon>
        <taxon>Peronosporomycetes</taxon>
        <taxon>Peronosporales</taxon>
        <taxon>Peronosporaceae</taxon>
        <taxon>Phytophthora</taxon>
    </lineage>
</organism>
<evidence type="ECO:0000256" key="1">
    <source>
        <dbReference type="SAM" id="MobiDB-lite"/>
    </source>
</evidence>
<proteinExistence type="predicted"/>
<evidence type="ECO:0000313" key="2">
    <source>
        <dbReference type="EMBL" id="GMF11047.1"/>
    </source>
</evidence>
<evidence type="ECO:0000313" key="3">
    <source>
        <dbReference type="Proteomes" id="UP001165083"/>
    </source>
</evidence>
<reference evidence="2" key="1">
    <citation type="submission" date="2023-04" db="EMBL/GenBank/DDBJ databases">
        <title>Phytophthora lilii NBRC 32176.</title>
        <authorList>
            <person name="Ichikawa N."/>
            <person name="Sato H."/>
            <person name="Tonouchi N."/>
        </authorList>
    </citation>
    <scope>NUCLEOTIDE SEQUENCE</scope>
    <source>
        <strain evidence="2">NBRC 32176</strain>
    </source>
</reference>
<accession>A0A9W6TEP0</accession>
<feature type="region of interest" description="Disordered" evidence="1">
    <location>
        <begin position="61"/>
        <end position="80"/>
    </location>
</feature>
<dbReference type="Proteomes" id="UP001165083">
    <property type="component" value="Unassembled WGS sequence"/>
</dbReference>
<gene>
    <name evidence="2" type="ORF">Plil01_000179100</name>
</gene>